<accession>A0AAD7GUB9</accession>
<dbReference type="Proteomes" id="UP001221757">
    <property type="component" value="Unassembled WGS sequence"/>
</dbReference>
<evidence type="ECO:0000256" key="1">
    <source>
        <dbReference type="SAM" id="MobiDB-lite"/>
    </source>
</evidence>
<gene>
    <name evidence="3" type="ORF">B0H17DRAFT_1038082</name>
</gene>
<keyword evidence="2" id="KW-0732">Signal</keyword>
<keyword evidence="4" id="KW-1185">Reference proteome</keyword>
<reference evidence="3" key="1">
    <citation type="submission" date="2023-03" db="EMBL/GenBank/DDBJ databases">
        <title>Massive genome expansion in bonnet fungi (Mycena s.s.) driven by repeated elements and novel gene families across ecological guilds.</title>
        <authorList>
            <consortium name="Lawrence Berkeley National Laboratory"/>
            <person name="Harder C.B."/>
            <person name="Miyauchi S."/>
            <person name="Viragh M."/>
            <person name="Kuo A."/>
            <person name="Thoen E."/>
            <person name="Andreopoulos B."/>
            <person name="Lu D."/>
            <person name="Skrede I."/>
            <person name="Drula E."/>
            <person name="Henrissat B."/>
            <person name="Morin E."/>
            <person name="Kohler A."/>
            <person name="Barry K."/>
            <person name="LaButti K."/>
            <person name="Morin E."/>
            <person name="Salamov A."/>
            <person name="Lipzen A."/>
            <person name="Mereny Z."/>
            <person name="Hegedus B."/>
            <person name="Baldrian P."/>
            <person name="Stursova M."/>
            <person name="Weitz H."/>
            <person name="Taylor A."/>
            <person name="Grigoriev I.V."/>
            <person name="Nagy L.G."/>
            <person name="Martin F."/>
            <person name="Kauserud H."/>
        </authorList>
    </citation>
    <scope>NUCLEOTIDE SEQUENCE</scope>
    <source>
        <strain evidence="3">CBHHK067</strain>
    </source>
</reference>
<feature type="region of interest" description="Disordered" evidence="1">
    <location>
        <begin position="69"/>
        <end position="91"/>
    </location>
</feature>
<sequence>MLSRMMPTVSSICAWMAAVFAVPLFPPAGVTYGSYGSDIIGVVTEQRDSKLVLFSGQGGGGDDCGACDAGKHNENTASDSRGAVRAQTGKT</sequence>
<dbReference type="AlphaFoldDB" id="A0AAD7GUB9"/>
<dbReference type="EMBL" id="JARKIE010000008">
    <property type="protein sequence ID" value="KAJ7705474.1"/>
    <property type="molecule type" value="Genomic_DNA"/>
</dbReference>
<organism evidence="3 4">
    <name type="scientific">Mycena rosella</name>
    <name type="common">Pink bonnet</name>
    <name type="synonym">Agaricus rosellus</name>
    <dbReference type="NCBI Taxonomy" id="1033263"/>
    <lineage>
        <taxon>Eukaryota</taxon>
        <taxon>Fungi</taxon>
        <taxon>Dikarya</taxon>
        <taxon>Basidiomycota</taxon>
        <taxon>Agaricomycotina</taxon>
        <taxon>Agaricomycetes</taxon>
        <taxon>Agaricomycetidae</taxon>
        <taxon>Agaricales</taxon>
        <taxon>Marasmiineae</taxon>
        <taxon>Mycenaceae</taxon>
        <taxon>Mycena</taxon>
    </lineage>
</organism>
<name>A0AAD7GUB9_MYCRO</name>
<feature type="chain" id="PRO_5042121745" evidence="2">
    <location>
        <begin position="22"/>
        <end position="91"/>
    </location>
</feature>
<protein>
    <submittedName>
        <fullName evidence="3">Uncharacterized protein</fullName>
    </submittedName>
</protein>
<proteinExistence type="predicted"/>
<evidence type="ECO:0000313" key="3">
    <source>
        <dbReference type="EMBL" id="KAJ7705474.1"/>
    </source>
</evidence>
<evidence type="ECO:0000256" key="2">
    <source>
        <dbReference type="SAM" id="SignalP"/>
    </source>
</evidence>
<evidence type="ECO:0000313" key="4">
    <source>
        <dbReference type="Proteomes" id="UP001221757"/>
    </source>
</evidence>
<feature type="signal peptide" evidence="2">
    <location>
        <begin position="1"/>
        <end position="21"/>
    </location>
</feature>
<comment type="caution">
    <text evidence="3">The sequence shown here is derived from an EMBL/GenBank/DDBJ whole genome shotgun (WGS) entry which is preliminary data.</text>
</comment>